<feature type="region of interest" description="Disordered" evidence="1">
    <location>
        <begin position="587"/>
        <end position="847"/>
    </location>
</feature>
<feature type="region of interest" description="Disordered" evidence="1">
    <location>
        <begin position="228"/>
        <end position="434"/>
    </location>
</feature>
<dbReference type="InterPro" id="IPR006553">
    <property type="entry name" value="Leu-rich_rpt_Cys-con_subtyp"/>
</dbReference>
<feature type="compositionally biased region" description="Low complexity" evidence="1">
    <location>
        <begin position="834"/>
        <end position="847"/>
    </location>
</feature>
<feature type="region of interest" description="Disordered" evidence="1">
    <location>
        <begin position="471"/>
        <end position="496"/>
    </location>
</feature>
<feature type="region of interest" description="Disordered" evidence="1">
    <location>
        <begin position="164"/>
        <end position="186"/>
    </location>
</feature>
<feature type="domain" description="F-box" evidence="2">
    <location>
        <begin position="853"/>
        <end position="900"/>
    </location>
</feature>
<dbReference type="SUPFAM" id="SSF52047">
    <property type="entry name" value="RNI-like"/>
    <property type="match status" value="2"/>
</dbReference>
<feature type="compositionally biased region" description="Low complexity" evidence="1">
    <location>
        <begin position="41"/>
        <end position="50"/>
    </location>
</feature>
<accession>A0A388JLW1</accession>
<evidence type="ECO:0000313" key="4">
    <source>
        <dbReference type="Proteomes" id="UP000265515"/>
    </source>
</evidence>
<feature type="compositionally biased region" description="Basic and acidic residues" evidence="1">
    <location>
        <begin position="746"/>
        <end position="759"/>
    </location>
</feature>
<feature type="compositionally biased region" description="Basic and acidic residues" evidence="1">
    <location>
        <begin position="471"/>
        <end position="489"/>
    </location>
</feature>
<feature type="compositionally biased region" description="Low complexity" evidence="1">
    <location>
        <begin position="735"/>
        <end position="745"/>
    </location>
</feature>
<keyword evidence="4" id="KW-1185">Reference proteome</keyword>
<proteinExistence type="predicted"/>
<gene>
    <name evidence="3" type="ORF">CBR_g126</name>
</gene>
<dbReference type="Gramene" id="GBG58725">
    <property type="protein sequence ID" value="GBG58725"/>
    <property type="gene ID" value="CBR_g126"/>
</dbReference>
<dbReference type="PROSITE" id="PS50181">
    <property type="entry name" value="FBOX"/>
    <property type="match status" value="1"/>
</dbReference>
<dbReference type="Pfam" id="PF13516">
    <property type="entry name" value="LRR_6"/>
    <property type="match status" value="2"/>
</dbReference>
<feature type="compositionally biased region" description="Low complexity" evidence="1">
    <location>
        <begin position="276"/>
        <end position="310"/>
    </location>
</feature>
<dbReference type="SMART" id="SM00367">
    <property type="entry name" value="LRR_CC"/>
    <property type="match status" value="5"/>
</dbReference>
<dbReference type="InterPro" id="IPR001810">
    <property type="entry name" value="F-box_dom"/>
</dbReference>
<feature type="region of interest" description="Disordered" evidence="1">
    <location>
        <begin position="1"/>
        <end position="150"/>
    </location>
</feature>
<dbReference type="InterPro" id="IPR032675">
    <property type="entry name" value="LRR_dom_sf"/>
</dbReference>
<feature type="compositionally biased region" description="Basic and acidic residues" evidence="1">
    <location>
        <begin position="363"/>
        <end position="374"/>
    </location>
</feature>
<dbReference type="Gene3D" id="1.20.1280.50">
    <property type="match status" value="1"/>
</dbReference>
<feature type="compositionally biased region" description="Polar residues" evidence="1">
    <location>
        <begin position="101"/>
        <end position="122"/>
    </location>
</feature>
<dbReference type="GO" id="GO:0019005">
    <property type="term" value="C:SCF ubiquitin ligase complex"/>
    <property type="evidence" value="ECO:0007669"/>
    <property type="project" value="TreeGrafter"/>
</dbReference>
<dbReference type="GO" id="GO:0031146">
    <property type="term" value="P:SCF-dependent proteasomal ubiquitin-dependent protein catabolic process"/>
    <property type="evidence" value="ECO:0007669"/>
    <property type="project" value="TreeGrafter"/>
</dbReference>
<dbReference type="Proteomes" id="UP000265515">
    <property type="component" value="Unassembled WGS sequence"/>
</dbReference>
<dbReference type="PANTHER" id="PTHR13318">
    <property type="entry name" value="PARTNER OF PAIRED, ISOFORM B-RELATED"/>
    <property type="match status" value="1"/>
</dbReference>
<reference evidence="3 4" key="1">
    <citation type="journal article" date="2018" name="Cell">
        <title>The Chara Genome: Secondary Complexity and Implications for Plant Terrestrialization.</title>
        <authorList>
            <person name="Nishiyama T."/>
            <person name="Sakayama H."/>
            <person name="Vries J.D."/>
            <person name="Buschmann H."/>
            <person name="Saint-Marcoux D."/>
            <person name="Ullrich K.K."/>
            <person name="Haas F.B."/>
            <person name="Vanderstraeten L."/>
            <person name="Becker D."/>
            <person name="Lang D."/>
            <person name="Vosolsobe S."/>
            <person name="Rombauts S."/>
            <person name="Wilhelmsson P.K.I."/>
            <person name="Janitza P."/>
            <person name="Kern R."/>
            <person name="Heyl A."/>
            <person name="Rumpler F."/>
            <person name="Villalobos L.I.A.C."/>
            <person name="Clay J.M."/>
            <person name="Skokan R."/>
            <person name="Toyoda A."/>
            <person name="Suzuki Y."/>
            <person name="Kagoshima H."/>
            <person name="Schijlen E."/>
            <person name="Tajeshwar N."/>
            <person name="Catarino B."/>
            <person name="Hetherington A.J."/>
            <person name="Saltykova A."/>
            <person name="Bonnot C."/>
            <person name="Breuninger H."/>
            <person name="Symeonidi A."/>
            <person name="Radhakrishnan G.V."/>
            <person name="Van Nieuwerburgh F."/>
            <person name="Deforce D."/>
            <person name="Chang C."/>
            <person name="Karol K.G."/>
            <person name="Hedrich R."/>
            <person name="Ulvskov P."/>
            <person name="Glockner G."/>
            <person name="Delwiche C.F."/>
            <person name="Petrasek J."/>
            <person name="Van de Peer Y."/>
            <person name="Friml J."/>
            <person name="Beilby M."/>
            <person name="Dolan L."/>
            <person name="Kohara Y."/>
            <person name="Sugano S."/>
            <person name="Fujiyama A."/>
            <person name="Delaux P.-M."/>
            <person name="Quint M."/>
            <person name="TheiBen G."/>
            <person name="Hagemann M."/>
            <person name="Harholt J."/>
            <person name="Dunand C."/>
            <person name="Zachgo S."/>
            <person name="Langdale J."/>
            <person name="Maumus F."/>
            <person name="Straeten D.V.D."/>
            <person name="Gould S.B."/>
            <person name="Rensing S.A."/>
        </authorList>
    </citation>
    <scope>NUCLEOTIDE SEQUENCE [LARGE SCALE GENOMIC DNA]</scope>
    <source>
        <strain evidence="3 4">S276</strain>
    </source>
</reference>
<dbReference type="InterPro" id="IPR036047">
    <property type="entry name" value="F-box-like_dom_sf"/>
</dbReference>
<evidence type="ECO:0000256" key="1">
    <source>
        <dbReference type="SAM" id="MobiDB-lite"/>
    </source>
</evidence>
<evidence type="ECO:0000313" key="3">
    <source>
        <dbReference type="EMBL" id="GBG58725.1"/>
    </source>
</evidence>
<feature type="compositionally biased region" description="Low complexity" evidence="1">
    <location>
        <begin position="637"/>
        <end position="646"/>
    </location>
</feature>
<protein>
    <recommendedName>
        <fullName evidence="2">F-box domain-containing protein</fullName>
    </recommendedName>
</protein>
<name>A0A388JLW1_CHABU</name>
<evidence type="ECO:0000259" key="2">
    <source>
        <dbReference type="PROSITE" id="PS50181"/>
    </source>
</evidence>
<dbReference type="EMBL" id="BFEA01000001">
    <property type="protein sequence ID" value="GBG58725.1"/>
    <property type="molecule type" value="Genomic_DNA"/>
</dbReference>
<dbReference type="Gene3D" id="3.80.10.10">
    <property type="entry name" value="Ribonuclease Inhibitor"/>
    <property type="match status" value="1"/>
</dbReference>
<dbReference type="InterPro" id="IPR001611">
    <property type="entry name" value="Leu-rich_rpt"/>
</dbReference>
<feature type="compositionally biased region" description="Polar residues" evidence="1">
    <location>
        <begin position="389"/>
        <end position="411"/>
    </location>
</feature>
<comment type="caution">
    <text evidence="3">The sequence shown here is derived from an EMBL/GenBank/DDBJ whole genome shotgun (WGS) entry which is preliminary data.</text>
</comment>
<dbReference type="OrthoDB" id="550575at2759"/>
<dbReference type="STRING" id="69332.A0A388JLW1"/>
<feature type="compositionally biased region" description="Gly residues" evidence="1">
    <location>
        <begin position="311"/>
        <end position="320"/>
    </location>
</feature>
<dbReference type="Pfam" id="PF12937">
    <property type="entry name" value="F-box-like"/>
    <property type="match status" value="1"/>
</dbReference>
<feature type="compositionally biased region" description="Low complexity" evidence="1">
    <location>
        <begin position="657"/>
        <end position="679"/>
    </location>
</feature>
<organism evidence="3 4">
    <name type="scientific">Chara braunii</name>
    <name type="common">Braun's stonewort</name>
    <dbReference type="NCBI Taxonomy" id="69332"/>
    <lineage>
        <taxon>Eukaryota</taxon>
        <taxon>Viridiplantae</taxon>
        <taxon>Streptophyta</taxon>
        <taxon>Charophyceae</taxon>
        <taxon>Charales</taxon>
        <taxon>Characeae</taxon>
        <taxon>Chara</taxon>
    </lineage>
</organism>
<sequence length="1489" mass="157818">MLSASSEEPHADGNRSAPKRRCDDGDVLSQTAVEEEGGTMQPQLQIAQQQSPDGSHEDRQSNLVPPSEEEGRKRQRVTGGDALSAERDSPCRRAGSPHLEASTNVLLMASPSPSQTEQPITTSRDKDSGDGDGLSSLESGHGNGRYDEVGKGLHVAVGGLDCIGERSDEEQRNPQKQKQKSDDLDREAEVLARVSDEFEVFKAKVELVSEQFREFKARVAEKVRSRLRAAAKTKGVPYDEQTWESKSLHALPPPSPLSPLPHPHPPADIDFFLPTSSQSPRFASASSGNSCSASALTSSASAAAACSSASAGGGAQGCSSGGEASAAPVRLSPPASGGVIEEDLRDLKSNALPTEDATTVVEETARQQPEHQEKQEEEGASANEPPDQGGTSSLPLNELSPTLPTSAASTDSAEKQTQHVSALPLPRDGCDLAVNGGGGGTVVVVAAESTAEGGEEKISEGADKVDVIEKESGHGGEEVPIADKDKPPEEVGEEGDGKGFAAFQAAAAAPEAEVGGVAEGEGVAEGGGMVEGEGAASTCSPKLAADEVPRTPVAKIVPSGIPSDDPAAGYISPQSIKRIIKLQMSDVSAGTSGCPLPEDDPEPSPPVHRSSPPLRLGGSTLQIQVKSVEIGTDERSLISPSSLSELSLREEEEEGEVVSPHPLLSSSSLSSETPPLTTLRAADDNDVGWTEVPCASSQTFPPPSPSRNDIFSEENMGANKESSVCTGIEEDRSTAARVAEAAAQAAEEKDAADADDQRKSVGALSDAAGQEQVEEEDAVGPEEGKGTATLEDSEAGKEKPSWDGQRSDSIGDLPKGKDERVSTVAVNGKGNGLAGAPASSSSSHSRTTVSAPSAVTLHLPNDTLSVVFSFLPVQDRLFTVPCVCRQWRAVASRPKNYRVVDALDWTESRILCASLLTFFPVRPLWRLVNGRITRSAADELLRRLVYMSRGHLEVLRSKNCSSAGLWYLAVPSSSLTSSGGPCVPSALRLTELELLDLLEPVDDPLCRLLSPRLKRLVLSPAYPESHSCGDGSQHVITDKLLYALAETCPELTHLNIRECRGVTDKGLIAVARRCPALREVGLEGCLVKEEDAVWVTEAFSRNCPSLTAVNLSQSDLPGDALPHLFGRCRRLAHVSLTHLWSNPHSSHVTKALESMGEVRELAVSSNRWFGDAESIELAKWAKHLTSLDVTQTSVGDVGMGAIVGKLGWQLRSLRATDCKISDASVLAITSCCFELRHLQLGSANMTDSAASLIARGTCRKLTTLRLWSRTNPSQNPCFQSMSDLRLLCYRIPNISVLSLALCDLSKSGVGGGGRAGDGSGSRDVSQANGGGGGLEGNCWTGAVEKCSSASFLDGISALAGTLTRLRLVGRQSWRFSEFGAEFCQLLSKCEKLEAIDLQYINGINDSDLLAWGDAAPRLQWAMFHYCERVTSEGVKALLLRCKKLRGVRAHCSPIPEGKSWEWFSEVQVALRGGRVLDGRRRLTDPSALF</sequence>
<dbReference type="SUPFAM" id="SSF81383">
    <property type="entry name" value="F-box domain"/>
    <property type="match status" value="1"/>
</dbReference>
<feature type="compositionally biased region" description="Pro residues" evidence="1">
    <location>
        <begin position="251"/>
        <end position="266"/>
    </location>
</feature>